<dbReference type="PANTHER" id="PTHR47435:SF4">
    <property type="entry name" value="KELCH REPEAT PROTEIN (AFU_ORTHOLOGUE AFUA_5G12780)"/>
    <property type="match status" value="1"/>
</dbReference>
<gene>
    <name evidence="4" type="ORF">B0T24DRAFT_622802</name>
</gene>
<evidence type="ECO:0000256" key="2">
    <source>
        <dbReference type="ARBA" id="ARBA00023004"/>
    </source>
</evidence>
<reference evidence="4" key="2">
    <citation type="submission" date="2023-06" db="EMBL/GenBank/DDBJ databases">
        <authorList>
            <consortium name="Lawrence Berkeley National Laboratory"/>
            <person name="Haridas S."/>
            <person name="Hensen N."/>
            <person name="Bonometti L."/>
            <person name="Westerberg I."/>
            <person name="Brannstrom I.O."/>
            <person name="Guillou S."/>
            <person name="Cros-Aarteil S."/>
            <person name="Calhoun S."/>
            <person name="Kuo A."/>
            <person name="Mondo S."/>
            <person name="Pangilinan J."/>
            <person name="Riley R."/>
            <person name="Labutti K."/>
            <person name="Andreopoulos B."/>
            <person name="Lipzen A."/>
            <person name="Chen C."/>
            <person name="Yanf M."/>
            <person name="Daum C."/>
            <person name="Ng V."/>
            <person name="Clum A."/>
            <person name="Steindorff A."/>
            <person name="Ohm R."/>
            <person name="Martin F."/>
            <person name="Silar P."/>
            <person name="Natvig D."/>
            <person name="Lalanne C."/>
            <person name="Gautier V."/>
            <person name="Ament-Velasquez S.L."/>
            <person name="Kruys A."/>
            <person name="Hutchinson M.I."/>
            <person name="Powell A.J."/>
            <person name="Barry K."/>
            <person name="Miller A.N."/>
            <person name="Grigoriev I.V."/>
            <person name="Debuchy R."/>
            <person name="Gladieux P."/>
            <person name="Thoren M.H."/>
            <person name="Johannesson H."/>
        </authorList>
    </citation>
    <scope>NUCLEOTIDE SEQUENCE</scope>
    <source>
        <strain evidence="4">CBS 958.72</strain>
    </source>
</reference>
<keyword evidence="1" id="KW-0677">Repeat</keyword>
<keyword evidence="5" id="KW-1185">Reference proteome</keyword>
<evidence type="ECO:0000313" key="4">
    <source>
        <dbReference type="EMBL" id="KAK3373323.1"/>
    </source>
</evidence>
<sequence length="552" mass="57167">MPSMPSLPKALTADHEMKGTWEKIADVPAVPRSSASANVVAGTLYIFGGEDGGASTKPRRPGQAGAAGNAMHAVALPSSGAPADYYIIPAKPVAAAAPADKKSSEGEGKGKGVEGAAAAAPALGNVPAARVGHASAVIGHRIFMFGGRHGGGGGDSGDNNNIMAPLDEGGRVWIFDTRTRLWSYLDPARTASTVEVPAPRSHHAAVATDKPRDFDTTAAARRRQQHHSQGAPGETWREWALGDTDEVGTPQRPIVGNVAERATDADSDGYGTLIVHGGCLADGRRASDVWAFDVHSRVWQKLPDAPGAGQGAPALALSRSRLYRFSGGVDATSAESGQLDYLELVVDSFNDEFSAGEVSIAARGGWQSLIQGKENVGYKEADPAETPFAAAAAGDEGGGGNGGGDAWPGRRSAAVLEAITVGGGREFIVLMLGEKASSSDTQQQRFYDDVWAFQVPSQGMSPASLADTVFSVVGRRGPGTGGRRGGGAEGRWSRVAVRPHDDEDDVSAAGPGPRAYLASATMGDLEENGIVVWGGMDAQGRRLGDGWIFRLD</sequence>
<dbReference type="GO" id="GO:0019760">
    <property type="term" value="P:glucosinolate metabolic process"/>
    <property type="evidence" value="ECO:0007669"/>
    <property type="project" value="UniProtKB-ARBA"/>
</dbReference>
<dbReference type="Gene3D" id="2.120.10.80">
    <property type="entry name" value="Kelch-type beta propeller"/>
    <property type="match status" value="3"/>
</dbReference>
<feature type="region of interest" description="Disordered" evidence="3">
    <location>
        <begin position="216"/>
        <end position="235"/>
    </location>
</feature>
<comment type="caution">
    <text evidence="4">The sequence shown here is derived from an EMBL/GenBank/DDBJ whole genome shotgun (WGS) entry which is preliminary data.</text>
</comment>
<evidence type="ECO:0000256" key="1">
    <source>
        <dbReference type="ARBA" id="ARBA00022737"/>
    </source>
</evidence>
<dbReference type="Proteomes" id="UP001287356">
    <property type="component" value="Unassembled WGS sequence"/>
</dbReference>
<reference evidence="4" key="1">
    <citation type="journal article" date="2023" name="Mol. Phylogenet. Evol.">
        <title>Genome-scale phylogeny and comparative genomics of the fungal order Sordariales.</title>
        <authorList>
            <person name="Hensen N."/>
            <person name="Bonometti L."/>
            <person name="Westerberg I."/>
            <person name="Brannstrom I.O."/>
            <person name="Guillou S."/>
            <person name="Cros-Aarteil S."/>
            <person name="Calhoun S."/>
            <person name="Haridas S."/>
            <person name="Kuo A."/>
            <person name="Mondo S."/>
            <person name="Pangilinan J."/>
            <person name="Riley R."/>
            <person name="LaButti K."/>
            <person name="Andreopoulos B."/>
            <person name="Lipzen A."/>
            <person name="Chen C."/>
            <person name="Yan M."/>
            <person name="Daum C."/>
            <person name="Ng V."/>
            <person name="Clum A."/>
            <person name="Steindorff A."/>
            <person name="Ohm R.A."/>
            <person name="Martin F."/>
            <person name="Silar P."/>
            <person name="Natvig D.O."/>
            <person name="Lalanne C."/>
            <person name="Gautier V."/>
            <person name="Ament-Velasquez S.L."/>
            <person name="Kruys A."/>
            <person name="Hutchinson M.I."/>
            <person name="Powell A.J."/>
            <person name="Barry K."/>
            <person name="Miller A.N."/>
            <person name="Grigoriev I.V."/>
            <person name="Debuchy R."/>
            <person name="Gladieux P."/>
            <person name="Hiltunen Thoren M."/>
            <person name="Johannesson H."/>
        </authorList>
    </citation>
    <scope>NUCLEOTIDE SEQUENCE</scope>
    <source>
        <strain evidence="4">CBS 958.72</strain>
    </source>
</reference>
<evidence type="ECO:0000313" key="5">
    <source>
        <dbReference type="Proteomes" id="UP001287356"/>
    </source>
</evidence>
<protein>
    <recommendedName>
        <fullName evidence="6">Kelch domain-containing protein</fullName>
    </recommendedName>
</protein>
<keyword evidence="2" id="KW-0408">Iron</keyword>
<accession>A0AAE0KAT0</accession>
<dbReference type="PANTHER" id="PTHR47435">
    <property type="entry name" value="KELCH REPEAT PROTEIN (AFU_ORTHOLOGUE AFUA_5G12780)"/>
    <property type="match status" value="1"/>
</dbReference>
<evidence type="ECO:0000256" key="3">
    <source>
        <dbReference type="SAM" id="MobiDB-lite"/>
    </source>
</evidence>
<dbReference type="SUPFAM" id="SSF117281">
    <property type="entry name" value="Kelch motif"/>
    <property type="match status" value="1"/>
</dbReference>
<dbReference type="InterPro" id="IPR015915">
    <property type="entry name" value="Kelch-typ_b-propeller"/>
</dbReference>
<proteinExistence type="predicted"/>
<organism evidence="4 5">
    <name type="scientific">Lasiosphaeria ovina</name>
    <dbReference type="NCBI Taxonomy" id="92902"/>
    <lineage>
        <taxon>Eukaryota</taxon>
        <taxon>Fungi</taxon>
        <taxon>Dikarya</taxon>
        <taxon>Ascomycota</taxon>
        <taxon>Pezizomycotina</taxon>
        <taxon>Sordariomycetes</taxon>
        <taxon>Sordariomycetidae</taxon>
        <taxon>Sordariales</taxon>
        <taxon>Lasiosphaeriaceae</taxon>
        <taxon>Lasiosphaeria</taxon>
    </lineage>
</organism>
<dbReference type="AlphaFoldDB" id="A0AAE0KAT0"/>
<evidence type="ECO:0008006" key="6">
    <source>
        <dbReference type="Google" id="ProtNLM"/>
    </source>
</evidence>
<name>A0AAE0KAT0_9PEZI</name>
<dbReference type="EMBL" id="JAULSN010000004">
    <property type="protein sequence ID" value="KAK3373323.1"/>
    <property type="molecule type" value="Genomic_DNA"/>
</dbReference>